<dbReference type="Proteomes" id="UP000269883">
    <property type="component" value="Chromosome"/>
</dbReference>
<dbReference type="AlphaFoldDB" id="A0A2Z6B2D2"/>
<keyword evidence="9 12" id="KW-1133">Transmembrane helix</keyword>
<accession>A0A2Z6B2D2</accession>
<evidence type="ECO:0000256" key="7">
    <source>
        <dbReference type="ARBA" id="ARBA00022688"/>
    </source>
</evidence>
<feature type="transmembrane region" description="Helical" evidence="12">
    <location>
        <begin position="228"/>
        <end position="247"/>
    </location>
</feature>
<keyword evidence="5" id="KW-0997">Cell inner membrane</keyword>
<dbReference type="GO" id="GO:0005886">
    <property type="term" value="C:plasma membrane"/>
    <property type="evidence" value="ECO:0007669"/>
    <property type="project" value="TreeGrafter"/>
</dbReference>
<evidence type="ECO:0000256" key="3">
    <source>
        <dbReference type="ARBA" id="ARBA00005985"/>
    </source>
</evidence>
<evidence type="ECO:0000313" key="13">
    <source>
        <dbReference type="EMBL" id="BBD09677.1"/>
    </source>
</evidence>
<dbReference type="FunFam" id="1.10.357.140:FF:000008">
    <property type="entry name" value="4-hydroxybenzoate octaprenyltransferase"/>
    <property type="match status" value="1"/>
</dbReference>
<keyword evidence="6 13" id="KW-0808">Transferase</keyword>
<evidence type="ECO:0000256" key="4">
    <source>
        <dbReference type="ARBA" id="ARBA00022475"/>
    </source>
</evidence>
<dbReference type="GO" id="GO:0008412">
    <property type="term" value="F:4-hydroxybenzoate polyprenyltransferase activity"/>
    <property type="evidence" value="ECO:0007669"/>
    <property type="project" value="UniProtKB-EC"/>
</dbReference>
<evidence type="ECO:0000256" key="1">
    <source>
        <dbReference type="ARBA" id="ARBA00001946"/>
    </source>
</evidence>
<dbReference type="CDD" id="cd13959">
    <property type="entry name" value="PT_UbiA_COQ2"/>
    <property type="match status" value="1"/>
</dbReference>
<dbReference type="RefSeq" id="WP_126380704.1">
    <property type="nucleotide sequence ID" value="NZ_AP017378.1"/>
</dbReference>
<evidence type="ECO:0000256" key="5">
    <source>
        <dbReference type="ARBA" id="ARBA00022519"/>
    </source>
</evidence>
<proteinExistence type="inferred from homology"/>
<gene>
    <name evidence="13" type="ORF">DFE_2951</name>
</gene>
<dbReference type="KEGG" id="dfl:DFE_2951"/>
<dbReference type="PANTHER" id="PTHR11048">
    <property type="entry name" value="PRENYLTRANSFERASES"/>
    <property type="match status" value="1"/>
</dbReference>
<dbReference type="Pfam" id="PF01040">
    <property type="entry name" value="UbiA"/>
    <property type="match status" value="1"/>
</dbReference>
<dbReference type="NCBIfam" id="TIGR01475">
    <property type="entry name" value="ubiA_other"/>
    <property type="match status" value="1"/>
</dbReference>
<evidence type="ECO:0000313" key="14">
    <source>
        <dbReference type="Proteomes" id="UP000269883"/>
    </source>
</evidence>
<keyword evidence="8 12" id="KW-0812">Transmembrane</keyword>
<evidence type="ECO:0000256" key="12">
    <source>
        <dbReference type="SAM" id="Phobius"/>
    </source>
</evidence>
<name>A0A2Z6B2D2_9BACT</name>
<keyword evidence="4" id="KW-1003">Cell membrane</keyword>
<feature type="transmembrane region" description="Helical" evidence="12">
    <location>
        <begin position="157"/>
        <end position="177"/>
    </location>
</feature>
<dbReference type="Gene3D" id="1.10.357.140">
    <property type="entry name" value="UbiA prenyltransferase"/>
    <property type="match status" value="1"/>
</dbReference>
<evidence type="ECO:0000256" key="9">
    <source>
        <dbReference type="ARBA" id="ARBA00022989"/>
    </source>
</evidence>
<dbReference type="InterPro" id="IPR006371">
    <property type="entry name" value="Polyprenyltransferase_UbiA-li"/>
</dbReference>
<dbReference type="InterPro" id="IPR044878">
    <property type="entry name" value="UbiA_sf"/>
</dbReference>
<dbReference type="PANTHER" id="PTHR11048:SF28">
    <property type="entry name" value="4-HYDROXYBENZOATE POLYPRENYLTRANSFERASE, MITOCHONDRIAL"/>
    <property type="match status" value="1"/>
</dbReference>
<evidence type="ECO:0000256" key="8">
    <source>
        <dbReference type="ARBA" id="ARBA00022692"/>
    </source>
</evidence>
<dbReference type="OrthoDB" id="9782418at2"/>
<dbReference type="GO" id="GO:0006744">
    <property type="term" value="P:ubiquinone biosynthetic process"/>
    <property type="evidence" value="ECO:0007669"/>
    <property type="project" value="UniProtKB-KW"/>
</dbReference>
<reference evidence="13 14" key="1">
    <citation type="journal article" date="2018" name="Sci. Adv.">
        <title>Multi-heme cytochromes provide a pathway for survival in energy-limited environments.</title>
        <authorList>
            <person name="Deng X."/>
            <person name="Dohmae N."/>
            <person name="Nealson K.H."/>
            <person name="Hashimoto K."/>
            <person name="Okamoto A."/>
        </authorList>
    </citation>
    <scope>NUCLEOTIDE SEQUENCE [LARGE SCALE GENOMIC DNA]</scope>
    <source>
        <strain evidence="13 14">IS5</strain>
    </source>
</reference>
<feature type="transmembrane region" description="Helical" evidence="12">
    <location>
        <begin position="259"/>
        <end position="280"/>
    </location>
</feature>
<organism evidence="13 14">
    <name type="scientific">Desulfovibrio ferrophilus</name>
    <dbReference type="NCBI Taxonomy" id="241368"/>
    <lineage>
        <taxon>Bacteria</taxon>
        <taxon>Pseudomonadati</taxon>
        <taxon>Thermodesulfobacteriota</taxon>
        <taxon>Desulfovibrionia</taxon>
        <taxon>Desulfovibrionales</taxon>
        <taxon>Desulfovibrionaceae</taxon>
        <taxon>Desulfovibrio</taxon>
    </lineage>
</organism>
<dbReference type="Gene3D" id="1.20.120.1780">
    <property type="entry name" value="UbiA prenyltransferase"/>
    <property type="match status" value="1"/>
</dbReference>
<comment type="cofactor">
    <cofactor evidence="1">
        <name>Mg(2+)</name>
        <dbReference type="ChEBI" id="CHEBI:18420"/>
    </cofactor>
</comment>
<feature type="transmembrane region" description="Helical" evidence="12">
    <location>
        <begin position="131"/>
        <end position="151"/>
    </location>
</feature>
<keyword evidence="10 12" id="KW-0472">Membrane</keyword>
<keyword evidence="14" id="KW-1185">Reference proteome</keyword>
<sequence>MKLGALCRMIKIEHSVFALPFAYIGMVLAAGGWPGLVPFVLITVAMVAIRTYAMTFNRLADLEFDSLNPRTKDRPLVTGEISTRDAKIFLFITGLIFILACAGLNWLCLALSPIPLLVGAFYSYTKRFTPLCHFVLGSVLGLAPVASWLGVTPEFTVTAALFFFGVTFWVAGFDILYACQDAEFDREQGLNSMPANLGIPTALALSTFCHICTAIFFGLAGANAGLGWGYWIVWAPVAIALIWEHSLISADDMSRVNMAFFTVNGVIGVSLFLGVLMGLWF</sequence>
<dbReference type="InterPro" id="IPR039653">
    <property type="entry name" value="Prenyltransferase"/>
</dbReference>
<feature type="transmembrane region" description="Helical" evidence="12">
    <location>
        <begin position="88"/>
        <end position="111"/>
    </location>
</feature>
<comment type="similarity">
    <text evidence="3">Belongs to the UbiA prenyltransferase family.</text>
</comment>
<evidence type="ECO:0000256" key="2">
    <source>
        <dbReference type="ARBA" id="ARBA00004141"/>
    </source>
</evidence>
<dbReference type="InterPro" id="IPR000537">
    <property type="entry name" value="UbiA_prenyltransferase"/>
</dbReference>
<dbReference type="EMBL" id="AP017378">
    <property type="protein sequence ID" value="BBD09677.1"/>
    <property type="molecule type" value="Genomic_DNA"/>
</dbReference>
<evidence type="ECO:0000256" key="11">
    <source>
        <dbReference type="ARBA" id="ARBA00034524"/>
    </source>
</evidence>
<protein>
    <recommendedName>
        <fullName evidence="11">4-hydroxybenzoate polyprenyltransferase</fullName>
        <ecNumber evidence="11">2.5.1.39</ecNumber>
    </recommendedName>
</protein>
<keyword evidence="7" id="KW-0831">Ubiquinone biosynthesis</keyword>
<evidence type="ECO:0000256" key="6">
    <source>
        <dbReference type="ARBA" id="ARBA00022679"/>
    </source>
</evidence>
<dbReference type="FunFam" id="1.20.120.1780:FF:000001">
    <property type="entry name" value="4-hydroxybenzoate octaprenyltransferase"/>
    <property type="match status" value="1"/>
</dbReference>
<evidence type="ECO:0000256" key="10">
    <source>
        <dbReference type="ARBA" id="ARBA00023136"/>
    </source>
</evidence>
<dbReference type="EC" id="2.5.1.39" evidence="11"/>
<feature type="transmembrane region" description="Helical" evidence="12">
    <location>
        <begin position="197"/>
        <end position="222"/>
    </location>
</feature>
<feature type="transmembrane region" description="Helical" evidence="12">
    <location>
        <begin position="21"/>
        <end position="49"/>
    </location>
</feature>
<comment type="subcellular location">
    <subcellularLocation>
        <location evidence="2">Membrane</location>
        <topology evidence="2">Multi-pass membrane protein</topology>
    </subcellularLocation>
</comment>